<reference evidence="2 3" key="1">
    <citation type="submission" date="2017-10" db="EMBL/GenBank/DDBJ databases">
        <title>The draft genome sequence of Lewinella nigricans NBRC 102662.</title>
        <authorList>
            <person name="Wang K."/>
        </authorList>
    </citation>
    <scope>NUCLEOTIDE SEQUENCE [LARGE SCALE GENOMIC DNA]</scope>
    <source>
        <strain evidence="2 3">NBRC 102662</strain>
    </source>
</reference>
<dbReference type="EMBL" id="PDUD01000062">
    <property type="protein sequence ID" value="PHN01119.1"/>
    <property type="molecule type" value="Genomic_DNA"/>
</dbReference>
<sequence>MVTNWLNRASRNPSVYAFTVVDMSEKIQIDDSIKSYLGEQTLIQYRSLEWLKKRYGNESSTVLCEYLRNNVFPSTTNQITKNVRQGDFGEILTTLVVEEFKNLKVPISKLRYKFNKDRSVFCTDLISHNQGNTITDITYYEVKTRITYSDDIGVKAYEGLLKDEKKPNESIADFLDRYYFDQAEIYSAAGDVTKANEYYSIAKQFGDLVKNPTNFNRRFEIIIIMETSKFKEDILTQLNSLSLQLSPLEVTVVLVDNLSNLVSEVFTKAEKVAESQVLTTSPSPKNIPV</sequence>
<evidence type="ECO:0000313" key="2">
    <source>
        <dbReference type="EMBL" id="PHN01119.1"/>
    </source>
</evidence>
<comment type="caution">
    <text evidence="2">The sequence shown here is derived from an EMBL/GenBank/DDBJ whole genome shotgun (WGS) entry which is preliminary data.</text>
</comment>
<keyword evidence="3" id="KW-1185">Reference proteome</keyword>
<feature type="domain" description="Anti-bacteriophage protein A/HamA C-terminal" evidence="1">
    <location>
        <begin position="8"/>
        <end position="269"/>
    </location>
</feature>
<proteinExistence type="predicted"/>
<dbReference type="Pfam" id="PF08878">
    <property type="entry name" value="HamA"/>
    <property type="match status" value="1"/>
</dbReference>
<evidence type="ECO:0000313" key="3">
    <source>
        <dbReference type="Proteomes" id="UP000223913"/>
    </source>
</evidence>
<gene>
    <name evidence="2" type="ORF">CRP01_38600</name>
</gene>
<dbReference type="Proteomes" id="UP000223913">
    <property type="component" value="Unassembled WGS sequence"/>
</dbReference>
<evidence type="ECO:0000259" key="1">
    <source>
        <dbReference type="Pfam" id="PF08878"/>
    </source>
</evidence>
<protein>
    <recommendedName>
        <fullName evidence="1">Anti-bacteriophage protein A/HamA C-terminal domain-containing protein</fullName>
    </recommendedName>
</protein>
<dbReference type="OrthoDB" id="1493152at2"/>
<organism evidence="2 3">
    <name type="scientific">Flavilitoribacter nigricans (strain ATCC 23147 / DSM 23189 / NBRC 102662 / NCIMB 1420 / SS-2)</name>
    <name type="common">Lewinella nigricans</name>
    <dbReference type="NCBI Taxonomy" id="1122177"/>
    <lineage>
        <taxon>Bacteria</taxon>
        <taxon>Pseudomonadati</taxon>
        <taxon>Bacteroidota</taxon>
        <taxon>Saprospiria</taxon>
        <taxon>Saprospirales</taxon>
        <taxon>Lewinellaceae</taxon>
        <taxon>Flavilitoribacter</taxon>
    </lineage>
</organism>
<name>A0A2D0MZ05_FLAN2</name>
<dbReference type="AlphaFoldDB" id="A0A2D0MZ05"/>
<accession>A0A2D0MZ05</accession>
<dbReference type="InterPro" id="IPR014976">
    <property type="entry name" value="AbpA_HamA_C"/>
</dbReference>
<dbReference type="RefSeq" id="WP_099155450.1">
    <property type="nucleotide sequence ID" value="NZ_PDUD01000062.1"/>
</dbReference>